<reference evidence="2 3" key="1">
    <citation type="submission" date="2023-03" db="EMBL/GenBank/DDBJ databases">
        <title>Bacillus Genome Sequencing.</title>
        <authorList>
            <person name="Dunlap C."/>
        </authorList>
    </citation>
    <scope>NUCLEOTIDE SEQUENCE [LARGE SCALE GENOMIC DNA]</scope>
    <source>
        <strain evidence="2 3">B-14544</strain>
    </source>
</reference>
<accession>A0ABU6NAP1</accession>
<dbReference type="RefSeq" id="WP_327967476.1">
    <property type="nucleotide sequence ID" value="NZ_JARMQG010000094.1"/>
</dbReference>
<feature type="domain" description="PRC-barrel" evidence="1">
    <location>
        <begin position="7"/>
        <end position="70"/>
    </location>
</feature>
<feature type="domain" description="PRC-barrel" evidence="1">
    <location>
        <begin position="87"/>
        <end position="155"/>
    </location>
</feature>
<gene>
    <name evidence="2" type="ORF">P4447_08730</name>
</gene>
<dbReference type="InterPro" id="IPR011033">
    <property type="entry name" value="PRC_barrel-like_sf"/>
</dbReference>
<dbReference type="EMBL" id="JARMQG010000094">
    <property type="protein sequence ID" value="MED3562541.1"/>
    <property type="molecule type" value="Genomic_DNA"/>
</dbReference>
<dbReference type="Pfam" id="PF05239">
    <property type="entry name" value="PRC"/>
    <property type="match status" value="2"/>
</dbReference>
<dbReference type="InterPro" id="IPR027275">
    <property type="entry name" value="PRC-brl_dom"/>
</dbReference>
<comment type="caution">
    <text evidence="2">The sequence shown here is derived from an EMBL/GenBank/DDBJ whole genome shotgun (WGS) entry which is preliminary data.</text>
</comment>
<protein>
    <submittedName>
        <fullName evidence="2">PRC-barrel domain-containing protein</fullName>
    </submittedName>
</protein>
<name>A0ABU6NAP1_9BACI</name>
<organism evidence="2 3">
    <name type="scientific">Bacillus xiapuensis</name>
    <dbReference type="NCBI Taxonomy" id="2014075"/>
    <lineage>
        <taxon>Bacteria</taxon>
        <taxon>Bacillati</taxon>
        <taxon>Bacillota</taxon>
        <taxon>Bacilli</taxon>
        <taxon>Bacillales</taxon>
        <taxon>Bacillaceae</taxon>
        <taxon>Bacillus</taxon>
    </lineage>
</organism>
<dbReference type="SUPFAM" id="SSF50346">
    <property type="entry name" value="PRC-barrel domain"/>
    <property type="match status" value="2"/>
</dbReference>
<dbReference type="Proteomes" id="UP001330749">
    <property type="component" value="Unassembled WGS sequence"/>
</dbReference>
<proteinExistence type="predicted"/>
<evidence type="ECO:0000259" key="1">
    <source>
        <dbReference type="Pfam" id="PF05239"/>
    </source>
</evidence>
<evidence type="ECO:0000313" key="3">
    <source>
        <dbReference type="Proteomes" id="UP001330749"/>
    </source>
</evidence>
<sequence>MRTFSILKNQPVFDMQSGMKIGEVSDLFITSDGVVKGILVKKDVFFKKTAFLDIQNIASFGADGIMIENVDLLEKLKTPPEYTFSHQHPLNGQMIVSKSGDSIGLLKDVYFLEELGTIVGYEITDGFFSDITEGKQVIQSEKPPAIGKDAIIVDVNQT</sequence>
<dbReference type="Gene3D" id="2.30.30.240">
    <property type="entry name" value="PRC-barrel domain"/>
    <property type="match status" value="2"/>
</dbReference>
<evidence type="ECO:0000313" key="2">
    <source>
        <dbReference type="EMBL" id="MED3562541.1"/>
    </source>
</evidence>
<keyword evidence="3" id="KW-1185">Reference proteome</keyword>